<dbReference type="Gene3D" id="3.40.1160.10">
    <property type="entry name" value="Acetylglutamate kinase-like"/>
    <property type="match status" value="1"/>
</dbReference>
<dbReference type="GO" id="GO:0009084">
    <property type="term" value="P:glutamine family amino acid biosynthetic process"/>
    <property type="evidence" value="ECO:0007669"/>
    <property type="project" value="UniProtKB-ARBA"/>
</dbReference>
<evidence type="ECO:0000256" key="2">
    <source>
        <dbReference type="ARBA" id="ARBA00022605"/>
    </source>
</evidence>
<evidence type="ECO:0000256" key="7">
    <source>
        <dbReference type="ARBA" id="ARBA00022840"/>
    </source>
</evidence>
<dbReference type="InterPro" id="IPR015947">
    <property type="entry name" value="PUA-like_sf"/>
</dbReference>
<keyword evidence="2" id="KW-0028">Amino-acid biosynthesis</keyword>
<keyword evidence="7" id="KW-0067">ATP-binding</keyword>
<dbReference type="AlphaFoldDB" id="I0Z4L6"/>
<keyword evidence="11" id="KW-1185">Reference proteome</keyword>
<dbReference type="EMBL" id="AGSI01000004">
    <property type="protein sequence ID" value="EIE25585.1"/>
    <property type="molecule type" value="Genomic_DNA"/>
</dbReference>
<evidence type="ECO:0000256" key="8">
    <source>
        <dbReference type="SAM" id="MobiDB-lite"/>
    </source>
</evidence>
<dbReference type="PROSITE" id="PS50890">
    <property type="entry name" value="PUA"/>
    <property type="match status" value="1"/>
</dbReference>
<dbReference type="InterPro" id="IPR001048">
    <property type="entry name" value="Asp/Glu/Uridylate_kinase"/>
</dbReference>
<dbReference type="STRING" id="574566.I0Z4L6"/>
<dbReference type="OrthoDB" id="409889at2759"/>
<feature type="compositionally biased region" description="Acidic residues" evidence="8">
    <location>
        <begin position="387"/>
        <end position="404"/>
    </location>
</feature>
<dbReference type="Pfam" id="PF01472">
    <property type="entry name" value="PUA"/>
    <property type="match status" value="1"/>
</dbReference>
<dbReference type="Gene3D" id="2.30.130.10">
    <property type="entry name" value="PUA domain"/>
    <property type="match status" value="1"/>
</dbReference>
<dbReference type="InterPro" id="IPR019797">
    <property type="entry name" value="Glutamate_5-kinase_CS"/>
</dbReference>
<name>I0Z4L6_COCSC</name>
<dbReference type="PROSITE" id="PS00902">
    <property type="entry name" value="GLUTAMATE_5_KINASE"/>
    <property type="match status" value="1"/>
</dbReference>
<dbReference type="PANTHER" id="PTHR43654">
    <property type="entry name" value="GLUTAMATE 5-KINASE"/>
    <property type="match status" value="1"/>
</dbReference>
<dbReference type="InterPro" id="IPR001057">
    <property type="entry name" value="Glu/AcGlu_kinase"/>
</dbReference>
<dbReference type="SUPFAM" id="SSF88697">
    <property type="entry name" value="PUA domain-like"/>
    <property type="match status" value="1"/>
</dbReference>
<evidence type="ECO:0000256" key="6">
    <source>
        <dbReference type="ARBA" id="ARBA00022777"/>
    </source>
</evidence>
<feature type="compositionally biased region" description="Low complexity" evidence="8">
    <location>
        <begin position="592"/>
        <end position="603"/>
    </location>
</feature>
<dbReference type="InterPro" id="IPR041739">
    <property type="entry name" value="G5K_ProB"/>
</dbReference>
<keyword evidence="5" id="KW-0547">Nucleotide-binding</keyword>
<evidence type="ECO:0000259" key="9">
    <source>
        <dbReference type="SMART" id="SM00359"/>
    </source>
</evidence>
<dbReference type="CDD" id="cd21157">
    <property type="entry name" value="PUA_G5K"/>
    <property type="match status" value="1"/>
</dbReference>
<keyword evidence="1" id="KW-0963">Cytoplasm</keyword>
<dbReference type="InterPro" id="IPR036393">
    <property type="entry name" value="AceGlu_kinase-like_sf"/>
</dbReference>
<feature type="domain" description="PUA" evidence="9">
    <location>
        <begin position="277"/>
        <end position="360"/>
    </location>
</feature>
<sequence length="649" mass="69280">MKDRSGSTALTIVIKVGTSSLVRPEQNTLNLSNLARLCEVVRDLHADGHKVVIVSSGAVGVGAQRLGLSARPKELSQKQALAAVGQVHLMRFYDDFFSALGLVLLSLGNLANRGQYLNASNTFTELFNYGTVPVVNENDTVAVEELRIGDNDTLSAQVATLVRADWLFLLTDVPSLFTANPSTDPSAKPIHEVHDIAALQVDTSVPGTQWGTGGMATKLTAARLATAAGCHMVICQGSLPEHIPAILRGEKSGTVFYPHLQALKGRKRWILSVPVKGAVRLDAGAVRAVCERSKSLFSAGIVAVAGDFNAQDAVQLCDADGRELGRGLCNYSAAEVDQIKGKSSKEFVSELGYLGEEEIVHRDNICLLSQRRFQANFSEATLPEQGGAEEEEQEDDEEGSEEADLQERQASIDNSTGIAAADAEGSRASINDSFGRDPEQEEGSSHFSFIPRPLPLHGRPGSDDLGARLAILRDRERKADGGSGALWSGESASVPSRVHVLPRIDDNVVFDAGPFSPGKLIPGSWQGNSTLGGEGDVLQRLRELQERDAKAAGPGDEEFQDWKAQLSKAAALERDGEPAGVNIPFSNRRDSSSSAGSLAMSGSWRPSMGRDIPVKVVRGRQHGSSNALNLMHALSPASCDISDGGWLPR</sequence>
<dbReference type="Proteomes" id="UP000007264">
    <property type="component" value="Unassembled WGS sequence"/>
</dbReference>
<dbReference type="InterPro" id="IPR002478">
    <property type="entry name" value="PUA"/>
</dbReference>
<dbReference type="GeneID" id="17043587"/>
<evidence type="ECO:0000313" key="10">
    <source>
        <dbReference type="EMBL" id="EIE25585.1"/>
    </source>
</evidence>
<dbReference type="eggNOG" id="KOG1154">
    <property type="taxonomic scope" value="Eukaryota"/>
</dbReference>
<organism evidence="10 11">
    <name type="scientific">Coccomyxa subellipsoidea (strain C-169)</name>
    <name type="common">Green microalga</name>
    <dbReference type="NCBI Taxonomy" id="574566"/>
    <lineage>
        <taxon>Eukaryota</taxon>
        <taxon>Viridiplantae</taxon>
        <taxon>Chlorophyta</taxon>
        <taxon>core chlorophytes</taxon>
        <taxon>Trebouxiophyceae</taxon>
        <taxon>Trebouxiophyceae incertae sedis</taxon>
        <taxon>Coccomyxaceae</taxon>
        <taxon>Coccomyxa</taxon>
        <taxon>Coccomyxa subellipsoidea</taxon>
    </lineage>
</organism>
<keyword evidence="4" id="KW-0808">Transferase</keyword>
<dbReference type="FunFam" id="3.40.1160.10:FF:000018">
    <property type="entry name" value="Glutamate 5-kinase"/>
    <property type="match status" value="1"/>
</dbReference>
<feature type="region of interest" description="Disordered" evidence="8">
    <location>
        <begin position="378"/>
        <end position="407"/>
    </location>
</feature>
<dbReference type="PANTHER" id="PTHR43654:SF3">
    <property type="entry name" value="GLUTAMATE 5-KINASE"/>
    <property type="match status" value="1"/>
</dbReference>
<feature type="region of interest" description="Disordered" evidence="8">
    <location>
        <begin position="419"/>
        <end position="461"/>
    </location>
</feature>
<protein>
    <submittedName>
        <fullName evidence="10">Glutamate 5-kinase</fullName>
    </submittedName>
</protein>
<evidence type="ECO:0000256" key="4">
    <source>
        <dbReference type="ARBA" id="ARBA00022679"/>
    </source>
</evidence>
<evidence type="ECO:0000256" key="3">
    <source>
        <dbReference type="ARBA" id="ARBA00022650"/>
    </source>
</evidence>
<dbReference type="HAMAP" id="MF_00456">
    <property type="entry name" value="ProB"/>
    <property type="match status" value="1"/>
</dbReference>
<proteinExistence type="inferred from homology"/>
<reference evidence="10 11" key="1">
    <citation type="journal article" date="2012" name="Genome Biol.">
        <title>The genome of the polar eukaryotic microalga coccomyxa subellipsoidea reveals traits of cold adaptation.</title>
        <authorList>
            <person name="Blanc G."/>
            <person name="Agarkova I."/>
            <person name="Grimwood J."/>
            <person name="Kuo A."/>
            <person name="Brueggeman A."/>
            <person name="Dunigan D."/>
            <person name="Gurnon J."/>
            <person name="Ladunga I."/>
            <person name="Lindquist E."/>
            <person name="Lucas S."/>
            <person name="Pangilinan J."/>
            <person name="Proschold T."/>
            <person name="Salamov A."/>
            <person name="Schmutz J."/>
            <person name="Weeks D."/>
            <person name="Yamada T."/>
            <person name="Claverie J.M."/>
            <person name="Grigoriev I."/>
            <person name="Van Etten J."/>
            <person name="Lomsadze A."/>
            <person name="Borodovsky M."/>
        </authorList>
    </citation>
    <scope>NUCLEOTIDE SEQUENCE [LARGE SCALE GENOMIC DNA]</scope>
    <source>
        <strain evidence="10 11">C-169</strain>
    </source>
</reference>
<evidence type="ECO:0000313" key="11">
    <source>
        <dbReference type="Proteomes" id="UP000007264"/>
    </source>
</evidence>
<dbReference type="CDD" id="cd04242">
    <property type="entry name" value="AAK_G5K_ProB"/>
    <property type="match status" value="1"/>
</dbReference>
<comment type="caution">
    <text evidence="10">The sequence shown here is derived from an EMBL/GenBank/DDBJ whole genome shotgun (WGS) entry which is preliminary data.</text>
</comment>
<dbReference type="RefSeq" id="XP_005650129.1">
    <property type="nucleotide sequence ID" value="XM_005650072.1"/>
</dbReference>
<dbReference type="KEGG" id="csl:COCSUDRAFT_65318"/>
<dbReference type="GO" id="GO:0003723">
    <property type="term" value="F:RNA binding"/>
    <property type="evidence" value="ECO:0007669"/>
    <property type="project" value="InterPro"/>
</dbReference>
<keyword evidence="6" id="KW-0418">Kinase</keyword>
<gene>
    <name evidence="10" type="ORF">COCSUDRAFT_65318</name>
</gene>
<dbReference type="PRINTS" id="PR00474">
    <property type="entry name" value="GLU5KINASE"/>
</dbReference>
<dbReference type="SUPFAM" id="SSF53633">
    <property type="entry name" value="Carbamate kinase-like"/>
    <property type="match status" value="1"/>
</dbReference>
<dbReference type="GO" id="GO:0005524">
    <property type="term" value="F:ATP binding"/>
    <property type="evidence" value="ECO:0007669"/>
    <property type="project" value="UniProtKB-KW"/>
</dbReference>
<keyword evidence="3" id="KW-0641">Proline biosynthesis</keyword>
<dbReference type="GO" id="GO:0004349">
    <property type="term" value="F:glutamate 5-kinase activity"/>
    <property type="evidence" value="ECO:0007669"/>
    <property type="project" value="InterPro"/>
</dbReference>
<dbReference type="GO" id="GO:0005829">
    <property type="term" value="C:cytosol"/>
    <property type="evidence" value="ECO:0007669"/>
    <property type="project" value="TreeGrafter"/>
</dbReference>
<dbReference type="InterPro" id="IPR036974">
    <property type="entry name" value="PUA_sf"/>
</dbReference>
<evidence type="ECO:0000256" key="1">
    <source>
        <dbReference type="ARBA" id="ARBA00022490"/>
    </source>
</evidence>
<feature type="region of interest" description="Disordered" evidence="8">
    <location>
        <begin position="573"/>
        <end position="610"/>
    </location>
</feature>
<dbReference type="SMART" id="SM00359">
    <property type="entry name" value="PUA"/>
    <property type="match status" value="1"/>
</dbReference>
<evidence type="ECO:0000256" key="5">
    <source>
        <dbReference type="ARBA" id="ARBA00022741"/>
    </source>
</evidence>
<accession>I0Z4L6</accession>
<dbReference type="NCBIfam" id="TIGR01027">
    <property type="entry name" value="proB"/>
    <property type="match status" value="1"/>
</dbReference>
<dbReference type="Pfam" id="PF00696">
    <property type="entry name" value="AA_kinase"/>
    <property type="match status" value="1"/>
</dbReference>
<dbReference type="InterPro" id="IPR005715">
    <property type="entry name" value="Glu_5kinase/COase_Synthase"/>
</dbReference>